<gene>
    <name evidence="2" type="ORF">CLV97_14011</name>
</gene>
<reference evidence="2 3" key="1">
    <citation type="submission" date="2018-03" db="EMBL/GenBank/DDBJ databases">
        <title>Genomic Encyclopedia of Archaeal and Bacterial Type Strains, Phase II (KMG-II): from individual species to whole genera.</title>
        <authorList>
            <person name="Goeker M."/>
        </authorList>
    </citation>
    <scope>NUCLEOTIDE SEQUENCE [LARGE SCALE GENOMIC DNA]</scope>
    <source>
        <strain evidence="2 3">DSM 44946</strain>
    </source>
</reference>
<proteinExistence type="predicted"/>
<name>A0A2T0LA97_9BACL</name>
<accession>A0A2T0LA97</accession>
<evidence type="ECO:0000313" key="3">
    <source>
        <dbReference type="Proteomes" id="UP000237797"/>
    </source>
</evidence>
<organism evidence="2 3">
    <name type="scientific">Planifilum fimeticola</name>
    <dbReference type="NCBI Taxonomy" id="201975"/>
    <lineage>
        <taxon>Bacteria</taxon>
        <taxon>Bacillati</taxon>
        <taxon>Bacillota</taxon>
        <taxon>Bacilli</taxon>
        <taxon>Bacillales</taxon>
        <taxon>Thermoactinomycetaceae</taxon>
        <taxon>Planifilum</taxon>
    </lineage>
</organism>
<evidence type="ECO:0000313" key="2">
    <source>
        <dbReference type="EMBL" id="PRX38677.1"/>
    </source>
</evidence>
<keyword evidence="3" id="KW-1185">Reference proteome</keyword>
<comment type="caution">
    <text evidence="2">The sequence shown here is derived from an EMBL/GenBank/DDBJ whole genome shotgun (WGS) entry which is preliminary data.</text>
</comment>
<dbReference type="EMBL" id="PVNE01000040">
    <property type="protein sequence ID" value="PRX38677.1"/>
    <property type="molecule type" value="Genomic_DNA"/>
</dbReference>
<evidence type="ECO:0000256" key="1">
    <source>
        <dbReference type="SAM" id="MobiDB-lite"/>
    </source>
</evidence>
<protein>
    <submittedName>
        <fullName evidence="2">Uncharacterized protein</fullName>
    </submittedName>
</protein>
<feature type="region of interest" description="Disordered" evidence="1">
    <location>
        <begin position="46"/>
        <end position="65"/>
    </location>
</feature>
<dbReference type="Proteomes" id="UP000237797">
    <property type="component" value="Unassembled WGS sequence"/>
</dbReference>
<dbReference type="AlphaFoldDB" id="A0A2T0LA97"/>
<sequence>MMLLTLSIFLNVRRVLLTLLYLPFTKVGEEFRPPLNISSLHDHRVPRDGATPHADFPATVRGEIC</sequence>